<sequence length="713" mass="80538">MGVQHIDLVPPLVEAGKFQDLVQSGHTILASLSPRNNSLAVNVAPLELSSLKPSDVEQDEAVYFATHVDIPSSERRLFIADTLVVFSMFKNMLKSAKERDPSWLQTRDGLEVIRKFGVDYVNFIKECWIHANLCLVRNLYNSAQNIIAVSIRVFSLFVVLFVPEPGYEDAPVGEELMEWLNIHFIEPSTEEGDQLSSLESPWEDDNFWPYLTRSILRGLSKASLFFLNTLLQHPSEDLQDLVKTLIPVVESQPRLPQFSAERDFAYASRKWKDKVKALRVEMDRIPEGSRFDDFYDWWEALSDIVSILEGRGEVVQRVCEELGADWKEVCAAWGIFVDSRLRRQDLPDVVADVLETLPPDPTNLEEMIHSSLFAGHPEEALKYASDLDLWLSAHLADIMVPLGLLDPESDSESGLSKRDEHVLAYAEYLHSDATLWRITIVYLYTCGTIGEEQGDQVLMRMPLRLSTATADTDSGDQRLDAVDETMKEISSICREYSRELVRRTVCRIASSTLKRSKKYGLAMSHSISAEDWPGLGRIIDAVLDEYIQNGPVIFASHASTIAPLMEQVHANTKTEAIFAHRLMFAVKYSQIHKMRLEQDYSTAASDLVLLLRDEIAPKSWWAILLCDSVEYLQYAPKTLLSPGDAIELLRKLEEICMRSSQGSGEDYLPVLVRTMKGGGGEKEALERLKTVRLAIARYIARCTTTLGGMRHFG</sequence>
<dbReference type="GO" id="GO:0006406">
    <property type="term" value="P:mRNA export from nucleus"/>
    <property type="evidence" value="ECO:0007669"/>
    <property type="project" value="TreeGrafter"/>
</dbReference>
<name>A0A9P5UG36_9AGAR</name>
<dbReference type="GO" id="GO:0006606">
    <property type="term" value="P:protein import into nucleus"/>
    <property type="evidence" value="ECO:0007669"/>
    <property type="project" value="TreeGrafter"/>
</dbReference>
<evidence type="ECO:0000313" key="11">
    <source>
        <dbReference type="Proteomes" id="UP000772434"/>
    </source>
</evidence>
<reference evidence="10" key="1">
    <citation type="submission" date="2020-11" db="EMBL/GenBank/DDBJ databases">
        <authorList>
            <consortium name="DOE Joint Genome Institute"/>
            <person name="Ahrendt S."/>
            <person name="Riley R."/>
            <person name="Andreopoulos W."/>
            <person name="Labutti K."/>
            <person name="Pangilinan J."/>
            <person name="Ruiz-Duenas F.J."/>
            <person name="Barrasa J.M."/>
            <person name="Sanchez-Garcia M."/>
            <person name="Camarero S."/>
            <person name="Miyauchi S."/>
            <person name="Serrano A."/>
            <person name="Linde D."/>
            <person name="Babiker R."/>
            <person name="Drula E."/>
            <person name="Ayuso-Fernandez I."/>
            <person name="Pacheco R."/>
            <person name="Padilla G."/>
            <person name="Ferreira P."/>
            <person name="Barriuso J."/>
            <person name="Kellner H."/>
            <person name="Castanera R."/>
            <person name="Alfaro M."/>
            <person name="Ramirez L."/>
            <person name="Pisabarro A.G."/>
            <person name="Kuo A."/>
            <person name="Tritt A."/>
            <person name="Lipzen A."/>
            <person name="He G."/>
            <person name="Yan M."/>
            <person name="Ng V."/>
            <person name="Cullen D."/>
            <person name="Martin F."/>
            <person name="Rosso M.-N."/>
            <person name="Henrissat B."/>
            <person name="Hibbett D."/>
            <person name="Martinez A.T."/>
            <person name="Grigoriev I.V."/>
        </authorList>
    </citation>
    <scope>NUCLEOTIDE SEQUENCE</scope>
    <source>
        <strain evidence="10">AH 40177</strain>
    </source>
</reference>
<evidence type="ECO:0000256" key="2">
    <source>
        <dbReference type="ARBA" id="ARBA00005573"/>
    </source>
</evidence>
<dbReference type="GO" id="GO:0031080">
    <property type="term" value="C:nuclear pore outer ring"/>
    <property type="evidence" value="ECO:0007669"/>
    <property type="project" value="TreeGrafter"/>
</dbReference>
<comment type="subunit">
    <text evidence="9">Component of the nuclear pore complex (NPC).</text>
</comment>
<dbReference type="PANTHER" id="PTHR13373:SF21">
    <property type="entry name" value="NUCLEAR PORE COMPLEX PROTEIN NUP85"/>
    <property type="match status" value="1"/>
</dbReference>
<evidence type="ECO:0000256" key="8">
    <source>
        <dbReference type="ARBA" id="ARBA00023242"/>
    </source>
</evidence>
<dbReference type="AlphaFoldDB" id="A0A9P5UG36"/>
<evidence type="ECO:0000313" key="10">
    <source>
        <dbReference type="EMBL" id="KAF9077929.1"/>
    </source>
</evidence>
<evidence type="ECO:0000256" key="9">
    <source>
        <dbReference type="RuleBase" id="RU365073"/>
    </source>
</evidence>
<evidence type="ECO:0000256" key="4">
    <source>
        <dbReference type="ARBA" id="ARBA00022816"/>
    </source>
</evidence>
<dbReference type="InterPro" id="IPR011502">
    <property type="entry name" value="Nucleoporin_Nup85"/>
</dbReference>
<keyword evidence="5 9" id="KW-0653">Protein transport</keyword>
<keyword evidence="11" id="KW-1185">Reference proteome</keyword>
<dbReference type="GO" id="GO:0031965">
    <property type="term" value="C:nuclear membrane"/>
    <property type="evidence" value="ECO:0007669"/>
    <property type="project" value="UniProtKB-UniRule"/>
</dbReference>
<keyword evidence="8 9" id="KW-0539">Nucleus</keyword>
<comment type="caution">
    <text evidence="10">The sequence shown here is derived from an EMBL/GenBank/DDBJ whole genome shotgun (WGS) entry which is preliminary data.</text>
</comment>
<dbReference type="GO" id="GO:0045893">
    <property type="term" value="P:positive regulation of DNA-templated transcription"/>
    <property type="evidence" value="ECO:0007669"/>
    <property type="project" value="TreeGrafter"/>
</dbReference>
<keyword evidence="7 9" id="KW-0906">Nuclear pore complex</keyword>
<keyword evidence="6 9" id="KW-0811">Translocation</keyword>
<dbReference type="EMBL" id="JADNRY010000002">
    <property type="protein sequence ID" value="KAF9077929.1"/>
    <property type="molecule type" value="Genomic_DNA"/>
</dbReference>
<comment type="subcellular location">
    <subcellularLocation>
        <location evidence="1 9">Nucleus</location>
        <location evidence="1 9">Nuclear pore complex</location>
    </subcellularLocation>
</comment>
<organism evidence="10 11">
    <name type="scientific">Rhodocollybia butyracea</name>
    <dbReference type="NCBI Taxonomy" id="206335"/>
    <lineage>
        <taxon>Eukaryota</taxon>
        <taxon>Fungi</taxon>
        <taxon>Dikarya</taxon>
        <taxon>Basidiomycota</taxon>
        <taxon>Agaricomycotina</taxon>
        <taxon>Agaricomycetes</taxon>
        <taxon>Agaricomycetidae</taxon>
        <taxon>Agaricales</taxon>
        <taxon>Marasmiineae</taxon>
        <taxon>Omphalotaceae</taxon>
        <taxon>Rhodocollybia</taxon>
    </lineage>
</organism>
<dbReference type="PANTHER" id="PTHR13373">
    <property type="entry name" value="FROUNT PROTEIN-RELATED"/>
    <property type="match status" value="1"/>
</dbReference>
<dbReference type="GO" id="GO:0017056">
    <property type="term" value="F:structural constituent of nuclear pore"/>
    <property type="evidence" value="ECO:0007669"/>
    <property type="project" value="TreeGrafter"/>
</dbReference>
<gene>
    <name evidence="10" type="ORF">BDP27DRAFT_1412847</name>
</gene>
<evidence type="ECO:0000256" key="1">
    <source>
        <dbReference type="ARBA" id="ARBA00004567"/>
    </source>
</evidence>
<accession>A0A9P5UG36</accession>
<evidence type="ECO:0000256" key="3">
    <source>
        <dbReference type="ARBA" id="ARBA00022448"/>
    </source>
</evidence>
<dbReference type="OrthoDB" id="17644at2759"/>
<keyword evidence="4 9" id="KW-0509">mRNA transport</keyword>
<protein>
    <recommendedName>
        <fullName evidence="9">Nuclear pore complex protein Nup85</fullName>
    </recommendedName>
</protein>
<keyword evidence="3 9" id="KW-0813">Transport</keyword>
<proteinExistence type="inferred from homology"/>
<evidence type="ECO:0000256" key="6">
    <source>
        <dbReference type="ARBA" id="ARBA00023010"/>
    </source>
</evidence>
<evidence type="ECO:0000256" key="7">
    <source>
        <dbReference type="ARBA" id="ARBA00023132"/>
    </source>
</evidence>
<keyword evidence="9" id="KW-0472">Membrane</keyword>
<dbReference type="Pfam" id="PF07575">
    <property type="entry name" value="Nucleopor_Nup85"/>
    <property type="match status" value="1"/>
</dbReference>
<comment type="function">
    <text evidence="9">Functions as a component of the nuclear pore complex (NPC).</text>
</comment>
<comment type="similarity">
    <text evidence="2 9">Belongs to the nucleoporin Nup85 family.</text>
</comment>
<dbReference type="Proteomes" id="UP000772434">
    <property type="component" value="Unassembled WGS sequence"/>
</dbReference>
<evidence type="ECO:0000256" key="5">
    <source>
        <dbReference type="ARBA" id="ARBA00022927"/>
    </source>
</evidence>